<dbReference type="PANTHER" id="PTHR40535">
    <property type="entry name" value="CHROMOSOME UNDETERMINED SCAFFOLD_9, WHOLE GENOME SHOTGUN SEQUENCE"/>
    <property type="match status" value="1"/>
</dbReference>
<name>B7FX23_PHATC</name>
<keyword evidence="1" id="KW-0732">Signal</keyword>
<reference evidence="2 3" key="1">
    <citation type="journal article" date="2008" name="Nature">
        <title>The Phaeodactylum genome reveals the evolutionary history of diatom genomes.</title>
        <authorList>
            <person name="Bowler C."/>
            <person name="Allen A.E."/>
            <person name="Badger J.H."/>
            <person name="Grimwood J."/>
            <person name="Jabbari K."/>
            <person name="Kuo A."/>
            <person name="Maheswari U."/>
            <person name="Martens C."/>
            <person name="Maumus F."/>
            <person name="Otillar R.P."/>
            <person name="Rayko E."/>
            <person name="Salamov A."/>
            <person name="Vandepoele K."/>
            <person name="Beszteri B."/>
            <person name="Gruber A."/>
            <person name="Heijde M."/>
            <person name="Katinka M."/>
            <person name="Mock T."/>
            <person name="Valentin K."/>
            <person name="Verret F."/>
            <person name="Berges J.A."/>
            <person name="Brownlee C."/>
            <person name="Cadoret J.P."/>
            <person name="Chiovitti A."/>
            <person name="Choi C.J."/>
            <person name="Coesel S."/>
            <person name="De Martino A."/>
            <person name="Detter J.C."/>
            <person name="Durkin C."/>
            <person name="Falciatore A."/>
            <person name="Fournet J."/>
            <person name="Haruta M."/>
            <person name="Huysman M.J."/>
            <person name="Jenkins B.D."/>
            <person name="Jiroutova K."/>
            <person name="Jorgensen R.E."/>
            <person name="Joubert Y."/>
            <person name="Kaplan A."/>
            <person name="Kroger N."/>
            <person name="Kroth P.G."/>
            <person name="La Roche J."/>
            <person name="Lindquist E."/>
            <person name="Lommer M."/>
            <person name="Martin-Jezequel V."/>
            <person name="Lopez P.J."/>
            <person name="Lucas S."/>
            <person name="Mangogna M."/>
            <person name="McGinnis K."/>
            <person name="Medlin L.K."/>
            <person name="Montsant A."/>
            <person name="Oudot-Le Secq M.P."/>
            <person name="Napoli C."/>
            <person name="Obornik M."/>
            <person name="Parker M.S."/>
            <person name="Petit J.L."/>
            <person name="Porcel B.M."/>
            <person name="Poulsen N."/>
            <person name="Robison M."/>
            <person name="Rychlewski L."/>
            <person name="Rynearson T.A."/>
            <person name="Schmutz J."/>
            <person name="Shapiro H."/>
            <person name="Siaut M."/>
            <person name="Stanley M."/>
            <person name="Sussman M.R."/>
            <person name="Taylor A.R."/>
            <person name="Vardi A."/>
            <person name="von Dassow P."/>
            <person name="Vyverman W."/>
            <person name="Willis A."/>
            <person name="Wyrwicz L.S."/>
            <person name="Rokhsar D.S."/>
            <person name="Weissenbach J."/>
            <person name="Armbrust E.V."/>
            <person name="Green B.R."/>
            <person name="Van de Peer Y."/>
            <person name="Grigoriev I.V."/>
        </authorList>
    </citation>
    <scope>NUCLEOTIDE SEQUENCE [LARGE SCALE GENOMIC DNA]</scope>
    <source>
        <strain evidence="2 3">CCAP 1055/1</strain>
    </source>
</reference>
<accession>B7FX23</accession>
<dbReference type="Proteomes" id="UP000000759">
    <property type="component" value="Chromosome 6"/>
</dbReference>
<organism evidence="2 3">
    <name type="scientific">Phaeodactylum tricornutum (strain CCAP 1055/1)</name>
    <dbReference type="NCBI Taxonomy" id="556484"/>
    <lineage>
        <taxon>Eukaryota</taxon>
        <taxon>Sar</taxon>
        <taxon>Stramenopiles</taxon>
        <taxon>Ochrophyta</taxon>
        <taxon>Bacillariophyta</taxon>
        <taxon>Bacillariophyceae</taxon>
        <taxon>Bacillariophycidae</taxon>
        <taxon>Naviculales</taxon>
        <taxon>Phaeodactylaceae</taxon>
        <taxon>Phaeodactylum</taxon>
    </lineage>
</organism>
<dbReference type="RefSeq" id="XP_002179261.1">
    <property type="nucleotide sequence ID" value="XM_002179225.1"/>
</dbReference>
<dbReference type="AlphaFoldDB" id="B7FX23"/>
<dbReference type="GeneID" id="7200277"/>
<proteinExistence type="predicted"/>
<dbReference type="EMBL" id="CM000609">
    <property type="protein sequence ID" value="EEC49084.1"/>
    <property type="molecule type" value="Genomic_DNA"/>
</dbReference>
<dbReference type="HOGENOM" id="CLU_726614_0_0_1"/>
<keyword evidence="3" id="KW-1185">Reference proteome</keyword>
<feature type="signal peptide" evidence="1">
    <location>
        <begin position="1"/>
        <end position="20"/>
    </location>
</feature>
<sequence length="363" mass="38151">MKRPSLPMLSVLCLGATSLAVVPSAAQVGADPIPRCGDCWCIPEGGTEDGTCPTFEGIWQSFPAAWIDSFTSFELLASSPPLTLVAEGTDSADCYPFADSVGARPQNNYPESEAPQCKLLSSLSEDATTTAVCGYKYADEAASCRGRTYEIVSYESAVAAETDFAVVVHSGQCGVCSNAVDLAVRMNTIDSIADITAACAASYFVSTTAGARFGELTDCIQNAGFTTPCATLWAHFAATNAAVCSLACVSADNEQNFNGPPPMCELSECLACSNTLFEDDLNRLAGVYKSPWNAGFADAVATPCSAFTRIADLDPCQGLAPTISPAPSAMPLVPTPTSGTRVILNDFALVPIFAWLTWRHLYV</sequence>
<dbReference type="PANTHER" id="PTHR40535:SF1">
    <property type="entry name" value="CHROMOSOME UNDETERMINED SCAFFOLD_9, WHOLE GENOME SHOTGUN SEQUENCE"/>
    <property type="match status" value="1"/>
</dbReference>
<evidence type="ECO:0000256" key="1">
    <source>
        <dbReference type="SAM" id="SignalP"/>
    </source>
</evidence>
<protein>
    <submittedName>
        <fullName evidence="2">Uncharacterized protein</fullName>
    </submittedName>
</protein>
<dbReference type="OrthoDB" id="47593at2759"/>
<dbReference type="KEGG" id="pti:PHATRDRAFT_45267"/>
<reference evidence="3" key="2">
    <citation type="submission" date="2008-08" db="EMBL/GenBank/DDBJ databases">
        <authorList>
            <consortium name="Diatom Consortium"/>
            <person name="Grigoriev I."/>
            <person name="Grimwood J."/>
            <person name="Kuo A."/>
            <person name="Otillar R.P."/>
            <person name="Salamov A."/>
            <person name="Detter J.C."/>
            <person name="Lindquist E."/>
            <person name="Shapiro H."/>
            <person name="Lucas S."/>
            <person name="Glavina del Rio T."/>
            <person name="Pitluck S."/>
            <person name="Rokhsar D."/>
            <person name="Bowler C."/>
        </authorList>
    </citation>
    <scope>GENOME REANNOTATION</scope>
    <source>
        <strain evidence="3">CCAP 1055/1</strain>
    </source>
</reference>
<evidence type="ECO:0000313" key="3">
    <source>
        <dbReference type="Proteomes" id="UP000000759"/>
    </source>
</evidence>
<feature type="chain" id="PRO_5002852776" evidence="1">
    <location>
        <begin position="21"/>
        <end position="363"/>
    </location>
</feature>
<evidence type="ECO:0000313" key="2">
    <source>
        <dbReference type="EMBL" id="EEC49084.1"/>
    </source>
</evidence>
<dbReference type="PaxDb" id="2850-Phatr45267"/>
<gene>
    <name evidence="2" type="ORF">PHATRDRAFT_45267</name>
</gene>
<dbReference type="InParanoid" id="B7FX23"/>